<keyword evidence="5" id="KW-0677">Repeat</keyword>
<proteinExistence type="inferred from homology"/>
<dbReference type="GO" id="GO:0008270">
    <property type="term" value="F:zinc ion binding"/>
    <property type="evidence" value="ECO:0007669"/>
    <property type="project" value="UniProtKB-KW"/>
</dbReference>
<evidence type="ECO:0000256" key="6">
    <source>
        <dbReference type="ARBA" id="ARBA00022771"/>
    </source>
</evidence>
<accession>A0A6I8SBZ2</accession>
<feature type="region of interest" description="Disordered" evidence="11">
    <location>
        <begin position="193"/>
        <end position="222"/>
    </location>
</feature>
<evidence type="ECO:0000256" key="1">
    <source>
        <dbReference type="ARBA" id="ARBA00000900"/>
    </source>
</evidence>
<organism evidence="14">
    <name type="scientific">Xenopus tropicalis</name>
    <name type="common">Western clawed frog</name>
    <name type="synonym">Silurana tropicalis</name>
    <dbReference type="NCBI Taxonomy" id="8364"/>
    <lineage>
        <taxon>Eukaryota</taxon>
        <taxon>Metazoa</taxon>
        <taxon>Chordata</taxon>
        <taxon>Craniata</taxon>
        <taxon>Vertebrata</taxon>
        <taxon>Euteleostomi</taxon>
        <taxon>Amphibia</taxon>
        <taxon>Batrachia</taxon>
        <taxon>Anura</taxon>
        <taxon>Pipoidea</taxon>
        <taxon>Pipidae</taxon>
        <taxon>Xenopodinae</taxon>
        <taxon>Xenopus</taxon>
        <taxon>Silurana</taxon>
    </lineage>
</organism>
<evidence type="ECO:0000256" key="3">
    <source>
        <dbReference type="ARBA" id="ARBA00022679"/>
    </source>
</evidence>
<dbReference type="InterPro" id="IPR004170">
    <property type="entry name" value="WWE_dom"/>
</dbReference>
<evidence type="ECO:0000313" key="17">
    <source>
        <dbReference type="Xenbase" id="XB-GENE-996046"/>
    </source>
</evidence>
<evidence type="ECO:0000313" key="15">
    <source>
        <dbReference type="Proteomes" id="UP000008143"/>
    </source>
</evidence>
<dbReference type="Gene3D" id="3.30.390.130">
    <property type="match status" value="1"/>
</dbReference>
<dbReference type="GO" id="GO:0005737">
    <property type="term" value="C:cytoplasm"/>
    <property type="evidence" value="ECO:0007669"/>
    <property type="project" value="UniProtKB-SubCell"/>
</dbReference>
<dbReference type="GeneTree" id="ENSGT00940000157122"/>
<comment type="subcellular location">
    <subcellularLocation>
        <location evidence="10">Cytoplasm</location>
    </subcellularLocation>
</comment>
<keyword evidence="10" id="KW-0963">Cytoplasm</keyword>
<dbReference type="OMA" id="QAWERRI"/>
<dbReference type="RefSeq" id="XP_004910945.2">
    <property type="nucleotide sequence ID" value="XM_004910888.4"/>
</dbReference>
<dbReference type="Bgee" id="ENSXETG00000011970">
    <property type="expression patterns" value="Expressed in embryo and 2 other cell types or tissues"/>
</dbReference>
<keyword evidence="8" id="KW-0914">Notch signaling pathway</keyword>
<keyword evidence="3 10" id="KW-0808">Transferase</keyword>
<dbReference type="AlphaFoldDB" id="A0A6I8SBZ2"/>
<dbReference type="PROSITE" id="PS50089">
    <property type="entry name" value="ZF_RING_2"/>
    <property type="match status" value="1"/>
</dbReference>
<comment type="catalytic activity">
    <reaction evidence="1 10">
        <text>S-ubiquitinyl-[E2 ubiquitin-conjugating enzyme]-L-cysteine + [acceptor protein]-L-lysine = [E2 ubiquitin-conjugating enzyme]-L-cysteine + N(6)-ubiquitinyl-[acceptor protein]-L-lysine.</text>
        <dbReference type="EC" id="2.3.2.27"/>
    </reaction>
</comment>
<dbReference type="Proteomes" id="UP000008143">
    <property type="component" value="Chromosome 7"/>
</dbReference>
<dbReference type="SUPFAM" id="SSF57850">
    <property type="entry name" value="RING/U-box"/>
    <property type="match status" value="1"/>
</dbReference>
<keyword evidence="15" id="KW-1185">Reference proteome</keyword>
<dbReference type="PROSITE" id="PS50918">
    <property type="entry name" value="WWE"/>
    <property type="match status" value="2"/>
</dbReference>
<keyword evidence="4 10" id="KW-0479">Metal-binding</keyword>
<feature type="compositionally biased region" description="Polar residues" evidence="11">
    <location>
        <begin position="211"/>
        <end position="222"/>
    </location>
</feature>
<evidence type="ECO:0000256" key="5">
    <source>
        <dbReference type="ARBA" id="ARBA00022737"/>
    </source>
</evidence>
<dbReference type="AGR" id="Xenbase:XB-GENE-996046"/>
<dbReference type="GO" id="GO:0005654">
    <property type="term" value="C:nucleoplasm"/>
    <property type="evidence" value="ECO:0000318"/>
    <property type="project" value="GO_Central"/>
</dbReference>
<sequence length="833" mass="92697">MLDQRTVVVWEWQDAAFWKPYSPQVTCYVEKVIHETPRASSVSLGEADPSLTSYILDLISMNQFRLDTGILFSVRRVIFPLCSAPGQGVTWEREVNPTQWVPFETRLSVLIHQAFERKQLGVRLGEPCTGSHICFQTMTQLEFPSQKRVRVRARTHSPYPLLKIKCGIEKSHFITGYSNRIRNSKKETLILNLMHGNPSNGPSFGHEKPSSSEPYRSNQKSAISSLQNTNQVLVNETGGVNNLNTYEFTNRETEVINPSCLPFNFSNGLVNVCTSSLPCNNNLINGNHVFLSSNNNYMHSTARLLNSDDEQSNCQFRAFSPRTILPNLNPALINSDGKSKSSSREIASISGGVPNNLANSVSEPFVSDSRNVLKPRILRSDIKTADCRVEIINSESKLTNNNPFLVRSNTGTGLCQPDFRPVDFKPQFVRLSSIPNDSCIKPTRPDSETDVSNPALNRSNYRHSANQLIYGKSDSRYADANYILDTSDDPKHVAKNSNAMPFVIQSPPCPCPQCVLVHNIKSYRWPTHQLSTKTIGIQKSNSQRTEAAKGRTRILPLPLCNIKGSGMIQPALAGISGLLMSSAGLPVCLSIPSSPVFYPPTIRKKDIQPVPGVLGTCRKVCNKKGKKPEQVIKQFLQRVKIPLMEDCILCLKPLANGEVGKLYRCCHSHHVRCLAHLYKDGILRCPSCQTLYGSKIGSQPPGKMCYHLIPYSLPGHADCQTIRIIYHISPGIQGPGQPNPGTKFTVPDFPLHCYLPNTDKGRKVLRLLIQAWERRILFPVIPSKVPGIPDSVSISRFPHKTEFGSNLTGKGFPDSQYLDSVLRQLQDWGVTGD</sequence>
<dbReference type="UniPathway" id="UPA00143"/>
<evidence type="ECO:0000256" key="2">
    <source>
        <dbReference type="ARBA" id="ARBA00004906"/>
    </source>
</evidence>
<evidence type="ECO:0000256" key="7">
    <source>
        <dbReference type="ARBA" id="ARBA00022833"/>
    </source>
</evidence>
<dbReference type="GO" id="GO:0007219">
    <property type="term" value="P:Notch signaling pathway"/>
    <property type="evidence" value="ECO:0000318"/>
    <property type="project" value="GO_Central"/>
</dbReference>
<name>A0A6I8SBZ2_XENTR</name>
<evidence type="ECO:0000256" key="10">
    <source>
        <dbReference type="RuleBase" id="RU367105"/>
    </source>
</evidence>
<reference evidence="14" key="1">
    <citation type="journal article" date="2010" name="Science">
        <title>The genome of the Western clawed frog Xenopus tropicalis.</title>
        <authorList>
            <person name="Hellsten U."/>
            <person name="Harland R.M."/>
            <person name="Gilchrist M.J."/>
            <person name="Hendrix D."/>
            <person name="Jurka J."/>
            <person name="Kapitonov V."/>
            <person name="Ovcharenko I."/>
            <person name="Putnam N.H."/>
            <person name="Shu S."/>
            <person name="Taher L."/>
            <person name="Blitz I.L."/>
            <person name="Blumberg B."/>
            <person name="Dichmann D.S."/>
            <person name="Dubchak I."/>
            <person name="Amaya E."/>
            <person name="Detter J.C."/>
            <person name="Fletcher R."/>
            <person name="Gerhard D.S."/>
            <person name="Goodstein D."/>
            <person name="Graves T."/>
            <person name="Grigoriev I.V."/>
            <person name="Grimwood J."/>
            <person name="Kawashima T."/>
            <person name="Lindquist E."/>
            <person name="Lucas S.M."/>
            <person name="Mead P.E."/>
            <person name="Mitros T."/>
            <person name="Ogino H."/>
            <person name="Ohta Y."/>
            <person name="Poliakov A.V."/>
            <person name="Pollet N."/>
            <person name="Robert J."/>
            <person name="Salamov A."/>
            <person name="Sater A.K."/>
            <person name="Schmutz J."/>
            <person name="Terry A."/>
            <person name="Vize P.D."/>
            <person name="Warren W.C."/>
            <person name="Wells D."/>
            <person name="Wills A."/>
            <person name="Wilson R.K."/>
            <person name="Zimmerman L.B."/>
            <person name="Zorn A.M."/>
            <person name="Grainger R."/>
            <person name="Grammer T."/>
            <person name="Khokha M.K."/>
            <person name="Richardson P.M."/>
            <person name="Rokhsar D.S."/>
        </authorList>
    </citation>
    <scope>NUCLEOTIDE SEQUENCE [LARGE SCALE GENOMIC DNA]</scope>
    <source>
        <strain evidence="14">Nigerian</strain>
    </source>
</reference>
<dbReference type="CTD" id="23220"/>
<dbReference type="SMART" id="SM00678">
    <property type="entry name" value="WWE"/>
    <property type="match status" value="2"/>
</dbReference>
<dbReference type="Pfam" id="PF18102">
    <property type="entry name" value="DTC"/>
    <property type="match status" value="1"/>
</dbReference>
<evidence type="ECO:0000313" key="14">
    <source>
        <dbReference type="Ensembl" id="ENSXETP00000092295"/>
    </source>
</evidence>
<feature type="domain" description="RING-type" evidence="12">
    <location>
        <begin position="647"/>
        <end position="689"/>
    </location>
</feature>
<dbReference type="GO" id="GO:0061630">
    <property type="term" value="F:ubiquitin protein ligase activity"/>
    <property type="evidence" value="ECO:0000318"/>
    <property type="project" value="GO_Central"/>
</dbReference>
<evidence type="ECO:0000256" key="4">
    <source>
        <dbReference type="ARBA" id="ARBA00022723"/>
    </source>
</evidence>
<evidence type="ECO:0000256" key="8">
    <source>
        <dbReference type="ARBA" id="ARBA00022976"/>
    </source>
</evidence>
<reference evidence="14" key="2">
    <citation type="submission" date="2020-05" db="UniProtKB">
        <authorList>
            <consortium name="Ensembl"/>
        </authorList>
    </citation>
    <scope>IDENTIFICATION</scope>
</reference>
<dbReference type="PANTHER" id="PTHR12622">
    <property type="entry name" value="DELTEX-RELATED"/>
    <property type="match status" value="1"/>
</dbReference>
<dbReference type="Gene3D" id="3.30.720.50">
    <property type="match status" value="2"/>
</dbReference>
<dbReference type="SUPFAM" id="SSF117839">
    <property type="entry name" value="WWE domain"/>
    <property type="match status" value="2"/>
</dbReference>
<dbReference type="InterPro" id="IPR001841">
    <property type="entry name" value="Znf_RING"/>
</dbReference>
<feature type="domain" description="WWE" evidence="13">
    <location>
        <begin position="1"/>
        <end position="76"/>
    </location>
</feature>
<dbReference type="Reactome" id="R-XTR-2122948">
    <property type="pathway name" value="Activated NOTCH1 Transmits Signal to the Nucleus"/>
</dbReference>
<evidence type="ECO:0000256" key="11">
    <source>
        <dbReference type="SAM" id="MobiDB-lite"/>
    </source>
</evidence>
<dbReference type="InterPro" id="IPR039398">
    <property type="entry name" value="Deltex_fam"/>
</dbReference>
<dbReference type="GO" id="GO:0016567">
    <property type="term" value="P:protein ubiquitination"/>
    <property type="evidence" value="ECO:0000318"/>
    <property type="project" value="GO_Central"/>
</dbReference>
<feature type="domain" description="WWE" evidence="13">
    <location>
        <begin position="77"/>
        <end position="154"/>
    </location>
</feature>
<protein>
    <recommendedName>
        <fullName evidence="10">E3 ubiquitin-protein ligase</fullName>
        <ecNumber evidence="10">2.3.2.27</ecNumber>
    </recommendedName>
</protein>
<keyword evidence="6 9" id="KW-0863">Zinc-finger</keyword>
<evidence type="ECO:0000313" key="16">
    <source>
        <dbReference type="RefSeq" id="XP_004910945.2"/>
    </source>
</evidence>
<dbReference type="InterPro" id="IPR037197">
    <property type="entry name" value="WWE_dom_sf"/>
</dbReference>
<dbReference type="OrthoDB" id="2449614at2759"/>
<dbReference type="InterPro" id="IPR018123">
    <property type="entry name" value="WWE-dom_subgr"/>
</dbReference>
<dbReference type="Xenbase" id="XB-GENE-996046">
    <property type="gene designation" value="dtx4"/>
</dbReference>
<keyword evidence="7 10" id="KW-0862">Zinc</keyword>
<dbReference type="InterPro" id="IPR039399">
    <property type="entry name" value="Deltex_C_sf"/>
</dbReference>
<gene>
    <name evidence="14 16 17" type="primary">dtx4</name>
</gene>
<dbReference type="Pfam" id="PF02825">
    <property type="entry name" value="WWE"/>
    <property type="match status" value="1"/>
</dbReference>
<dbReference type="Ensembl" id="ENSXETT00000088940">
    <property type="protein sequence ID" value="ENSXETP00000092295"/>
    <property type="gene ID" value="ENSXETG00000011970"/>
</dbReference>
<evidence type="ECO:0000259" key="13">
    <source>
        <dbReference type="PROSITE" id="PS50918"/>
    </source>
</evidence>
<comment type="similarity">
    <text evidence="10">Belongs to the Deltex family.</text>
</comment>
<dbReference type="InterPro" id="IPR039396">
    <property type="entry name" value="Deltex_C"/>
</dbReference>
<dbReference type="KEGG" id="xtr:100498075"/>
<dbReference type="EC" id="2.3.2.27" evidence="10"/>
<evidence type="ECO:0000256" key="9">
    <source>
        <dbReference type="PROSITE-ProRule" id="PRU00175"/>
    </source>
</evidence>
<dbReference type="GeneID" id="100498075"/>
<reference evidence="16" key="3">
    <citation type="submission" date="2025-04" db="UniProtKB">
        <authorList>
            <consortium name="RefSeq"/>
        </authorList>
    </citation>
    <scope>IDENTIFICATION</scope>
    <source>
        <strain evidence="16">Nigerian</strain>
        <tissue evidence="16">Liver and blood</tissue>
    </source>
</reference>
<evidence type="ECO:0000259" key="12">
    <source>
        <dbReference type="PROSITE" id="PS50089"/>
    </source>
</evidence>
<comment type="pathway">
    <text evidence="2 10">Protein modification; protein ubiquitination.</text>
</comment>